<dbReference type="AlphaFoldDB" id="A0A0M3JC96"/>
<reference evidence="3 4" key="2">
    <citation type="submission" date="2018-11" db="EMBL/GenBank/DDBJ databases">
        <authorList>
            <consortium name="Pathogen Informatics"/>
        </authorList>
    </citation>
    <scope>NUCLEOTIDE SEQUENCE [LARGE SCALE GENOMIC DNA]</scope>
</reference>
<proteinExistence type="predicted"/>
<dbReference type="Proteomes" id="UP000267096">
    <property type="component" value="Unassembled WGS sequence"/>
</dbReference>
<organism evidence="5">
    <name type="scientific">Anisakis simplex</name>
    <name type="common">Herring worm</name>
    <dbReference type="NCBI Taxonomy" id="6269"/>
    <lineage>
        <taxon>Eukaryota</taxon>
        <taxon>Metazoa</taxon>
        <taxon>Ecdysozoa</taxon>
        <taxon>Nematoda</taxon>
        <taxon>Chromadorea</taxon>
        <taxon>Rhabditida</taxon>
        <taxon>Spirurina</taxon>
        <taxon>Ascaridomorpha</taxon>
        <taxon>Ascaridoidea</taxon>
        <taxon>Anisakidae</taxon>
        <taxon>Anisakis</taxon>
        <taxon>Anisakis simplex complex</taxon>
    </lineage>
</organism>
<dbReference type="WBParaSite" id="ASIM_0000522601-mRNA-1">
    <property type="protein sequence ID" value="ASIM_0000522601-mRNA-1"/>
    <property type="gene ID" value="ASIM_0000522601"/>
</dbReference>
<keyword evidence="1" id="KW-0812">Transmembrane</keyword>
<feature type="signal peptide" evidence="2">
    <location>
        <begin position="1"/>
        <end position="19"/>
    </location>
</feature>
<evidence type="ECO:0000313" key="3">
    <source>
        <dbReference type="EMBL" id="VDK24890.1"/>
    </source>
</evidence>
<dbReference type="OrthoDB" id="196717at2759"/>
<keyword evidence="2" id="KW-0732">Signal</keyword>
<feature type="chain" id="PRO_5043120911" evidence="2">
    <location>
        <begin position="20"/>
        <end position="106"/>
    </location>
</feature>
<keyword evidence="1" id="KW-0472">Membrane</keyword>
<sequence>MFPALVLFAASIFWAKYSPNDVISLESRVFYWTMGTTFSNIACRLIVAQMTHTRAPSFNFLLSLYCGVMLIAIVGDVDVSVETRLLQVLAAVITLAHLHYGICLVR</sequence>
<keyword evidence="4" id="KW-1185">Reference proteome</keyword>
<evidence type="ECO:0000313" key="5">
    <source>
        <dbReference type="WBParaSite" id="ASIM_0000522601-mRNA-1"/>
    </source>
</evidence>
<gene>
    <name evidence="3" type="ORF">ASIM_LOCUS5029</name>
</gene>
<feature type="transmembrane region" description="Helical" evidence="1">
    <location>
        <begin position="85"/>
        <end position="105"/>
    </location>
</feature>
<feature type="transmembrane region" description="Helical" evidence="1">
    <location>
        <begin position="59"/>
        <end position="79"/>
    </location>
</feature>
<name>A0A0M3JC96_ANISI</name>
<protein>
    <submittedName>
        <fullName evidence="5">Ethanolaminephosphotransferase 1 (inferred by orthology to a human protein)</fullName>
    </submittedName>
</protein>
<feature type="transmembrane region" description="Helical" evidence="1">
    <location>
        <begin position="30"/>
        <end position="47"/>
    </location>
</feature>
<dbReference type="EMBL" id="UYRR01009424">
    <property type="protein sequence ID" value="VDK24890.1"/>
    <property type="molecule type" value="Genomic_DNA"/>
</dbReference>
<keyword evidence="1" id="KW-1133">Transmembrane helix</keyword>
<reference evidence="5" key="1">
    <citation type="submission" date="2017-02" db="UniProtKB">
        <authorList>
            <consortium name="WormBaseParasite"/>
        </authorList>
    </citation>
    <scope>IDENTIFICATION</scope>
</reference>
<evidence type="ECO:0000313" key="4">
    <source>
        <dbReference type="Proteomes" id="UP000267096"/>
    </source>
</evidence>
<accession>A0A0M3JC96</accession>
<evidence type="ECO:0000256" key="2">
    <source>
        <dbReference type="SAM" id="SignalP"/>
    </source>
</evidence>
<evidence type="ECO:0000256" key="1">
    <source>
        <dbReference type="SAM" id="Phobius"/>
    </source>
</evidence>